<dbReference type="AlphaFoldDB" id="A0A1E3A496"/>
<dbReference type="Proteomes" id="UP000094067">
    <property type="component" value="Unassembled WGS sequence"/>
</dbReference>
<organism evidence="2 3">
    <name type="scientific">Eisenbergiella tayi</name>
    <dbReference type="NCBI Taxonomy" id="1432052"/>
    <lineage>
        <taxon>Bacteria</taxon>
        <taxon>Bacillati</taxon>
        <taxon>Bacillota</taxon>
        <taxon>Clostridia</taxon>
        <taxon>Lachnospirales</taxon>
        <taxon>Lachnospiraceae</taxon>
        <taxon>Eisenbergiella</taxon>
    </lineage>
</organism>
<dbReference type="CDD" id="cd00077">
    <property type="entry name" value="HDc"/>
    <property type="match status" value="1"/>
</dbReference>
<name>A0A1E3A496_9FIRM</name>
<evidence type="ECO:0000313" key="2">
    <source>
        <dbReference type="EMBL" id="ODM03558.1"/>
    </source>
</evidence>
<dbReference type="Gene3D" id="1.10.3210.10">
    <property type="entry name" value="Hypothetical protein af1432"/>
    <property type="match status" value="1"/>
</dbReference>
<dbReference type="PATRIC" id="fig|1432052.4.peg.4835"/>
<dbReference type="PROSITE" id="PS51831">
    <property type="entry name" value="HD"/>
    <property type="match status" value="1"/>
</dbReference>
<sequence length="257" mass="30136">MNIDRGKAEAAFRDYVSHYNAEEEKVRLKIEHTFRVAGLCEQIARSLGLEKEEQDLAWFTGLLHDAGRFEQLKNYGTFIDADSIDHAEYGAQILFEQGKIRDYTEDASEDTLLWNAVRYHSAYRIPDMPDERTERFCHILRDADKIDILKVNVDFPPEEIYNVSSQELRSCPVSEAVMEAFYEEHAILRSLKRTAADHLVGHISLVFELQFPESRQIVKRQGYLLKLMDFESQNPVTREQFRKIRAYMTEYMERGNR</sequence>
<accession>A0A1E3A496</accession>
<feature type="domain" description="HD" evidence="1">
    <location>
        <begin position="29"/>
        <end position="149"/>
    </location>
</feature>
<dbReference type="EMBL" id="MCGH01000003">
    <property type="protein sequence ID" value="ODM03558.1"/>
    <property type="molecule type" value="Genomic_DNA"/>
</dbReference>
<comment type="caution">
    <text evidence="2">The sequence shown here is derived from an EMBL/GenBank/DDBJ whole genome shotgun (WGS) entry which is preliminary data.</text>
</comment>
<dbReference type="SUPFAM" id="SSF109604">
    <property type="entry name" value="HD-domain/PDEase-like"/>
    <property type="match status" value="1"/>
</dbReference>
<gene>
    <name evidence="2" type="ORF">BEI61_04356</name>
</gene>
<proteinExistence type="predicted"/>
<evidence type="ECO:0000313" key="3">
    <source>
        <dbReference type="Proteomes" id="UP000094067"/>
    </source>
</evidence>
<dbReference type="InterPro" id="IPR006675">
    <property type="entry name" value="HDIG_dom"/>
</dbReference>
<reference evidence="2 3" key="1">
    <citation type="submission" date="2016-07" db="EMBL/GenBank/DDBJ databases">
        <title>Characterization of isolates of Eisenbergiella tayi derived from blood cultures, using whole genome sequencing.</title>
        <authorList>
            <person name="Burdz T."/>
            <person name="Wiebe D."/>
            <person name="Huynh C."/>
            <person name="Bernard K."/>
        </authorList>
    </citation>
    <scope>NUCLEOTIDE SEQUENCE [LARGE SCALE GENOMIC DNA]</scope>
    <source>
        <strain evidence="2 3">NML 110608</strain>
    </source>
</reference>
<dbReference type="Pfam" id="PF01966">
    <property type="entry name" value="HD"/>
    <property type="match status" value="1"/>
</dbReference>
<dbReference type="InterPro" id="IPR003607">
    <property type="entry name" value="HD/PDEase_dom"/>
</dbReference>
<dbReference type="SMART" id="SM00471">
    <property type="entry name" value="HDc"/>
    <property type="match status" value="1"/>
</dbReference>
<evidence type="ECO:0000259" key="1">
    <source>
        <dbReference type="PROSITE" id="PS51831"/>
    </source>
</evidence>
<dbReference type="RefSeq" id="WP_069153998.1">
    <property type="nucleotide sequence ID" value="NZ_MCGH01000003.1"/>
</dbReference>
<dbReference type="NCBIfam" id="TIGR00277">
    <property type="entry name" value="HDIG"/>
    <property type="match status" value="1"/>
</dbReference>
<protein>
    <submittedName>
        <fullName evidence="2">HD domain protein</fullName>
    </submittedName>
</protein>
<dbReference type="InterPro" id="IPR006674">
    <property type="entry name" value="HD_domain"/>
</dbReference>